<accession>A0ABR2RRT7</accession>
<evidence type="ECO:0000313" key="3">
    <source>
        <dbReference type="Proteomes" id="UP001396334"/>
    </source>
</evidence>
<dbReference type="EMBL" id="JBBPBN010000021">
    <property type="protein sequence ID" value="KAK9015646.1"/>
    <property type="molecule type" value="Genomic_DNA"/>
</dbReference>
<comment type="caution">
    <text evidence="2">The sequence shown here is derived from an EMBL/GenBank/DDBJ whole genome shotgun (WGS) entry which is preliminary data.</text>
</comment>
<keyword evidence="3" id="KW-1185">Reference proteome</keyword>
<evidence type="ECO:0000256" key="1">
    <source>
        <dbReference type="SAM" id="MobiDB-lite"/>
    </source>
</evidence>
<gene>
    <name evidence="2" type="ORF">V6N11_006744</name>
</gene>
<proteinExistence type="predicted"/>
<evidence type="ECO:0000313" key="2">
    <source>
        <dbReference type="EMBL" id="KAK9015646.1"/>
    </source>
</evidence>
<reference evidence="2 3" key="1">
    <citation type="journal article" date="2024" name="G3 (Bethesda)">
        <title>Genome assembly of Hibiscus sabdariffa L. provides insights into metabolisms of medicinal natural products.</title>
        <authorList>
            <person name="Kim T."/>
        </authorList>
    </citation>
    <scope>NUCLEOTIDE SEQUENCE [LARGE SCALE GENOMIC DNA]</scope>
    <source>
        <strain evidence="2">TK-2024</strain>
        <tissue evidence="2">Old leaves</tissue>
    </source>
</reference>
<protein>
    <submittedName>
        <fullName evidence="2">Uncharacterized protein</fullName>
    </submittedName>
</protein>
<name>A0ABR2RRT7_9ROSI</name>
<sequence>MHVLLPIYSKAKCLKLASFVQRAIETICSRPSISPHAVRRTPQLIQPETTKAKLLSYSTDRWMAFRIRLSYREPVIGTYKIEEGIANTNFQIKNKLSPRSQRKKSKKIVSRDESSSLDALLALAKLPTSMLPTPLVESDEKSSAPEAPSIGHHRDKTNHVGPKEKVHSLITRAEDDTCSKSKVGSYSAAVNNVVFELRQQPEPTNNSKKRNGKSFITSQVAAEYYDFCNSNLEFMAKSFVQAADFKSRRSN</sequence>
<feature type="region of interest" description="Disordered" evidence="1">
    <location>
        <begin position="133"/>
        <end position="160"/>
    </location>
</feature>
<organism evidence="2 3">
    <name type="scientific">Hibiscus sabdariffa</name>
    <name type="common">roselle</name>
    <dbReference type="NCBI Taxonomy" id="183260"/>
    <lineage>
        <taxon>Eukaryota</taxon>
        <taxon>Viridiplantae</taxon>
        <taxon>Streptophyta</taxon>
        <taxon>Embryophyta</taxon>
        <taxon>Tracheophyta</taxon>
        <taxon>Spermatophyta</taxon>
        <taxon>Magnoliopsida</taxon>
        <taxon>eudicotyledons</taxon>
        <taxon>Gunneridae</taxon>
        <taxon>Pentapetalae</taxon>
        <taxon>rosids</taxon>
        <taxon>malvids</taxon>
        <taxon>Malvales</taxon>
        <taxon>Malvaceae</taxon>
        <taxon>Malvoideae</taxon>
        <taxon>Hibiscus</taxon>
    </lineage>
</organism>
<dbReference type="Proteomes" id="UP001396334">
    <property type="component" value="Unassembled WGS sequence"/>
</dbReference>